<evidence type="ECO:0000313" key="3">
    <source>
        <dbReference type="Proteomes" id="UP000799777"/>
    </source>
</evidence>
<dbReference type="OrthoDB" id="4332097at2759"/>
<name>A0A9P4H9S6_9PLEO</name>
<evidence type="ECO:0000256" key="1">
    <source>
        <dbReference type="SAM" id="Coils"/>
    </source>
</evidence>
<dbReference type="PANTHER" id="PTHR45615:SF80">
    <property type="entry name" value="GRIP DOMAIN-CONTAINING PROTEIN"/>
    <property type="match status" value="1"/>
</dbReference>
<protein>
    <submittedName>
        <fullName evidence="2">Uncharacterized protein</fullName>
    </submittedName>
</protein>
<keyword evidence="1" id="KW-0175">Coiled coil</keyword>
<gene>
    <name evidence="2" type="ORF">EK21DRAFT_65447</name>
</gene>
<dbReference type="Gene3D" id="1.10.287.1490">
    <property type="match status" value="1"/>
</dbReference>
<organism evidence="2 3">
    <name type="scientific">Setomelanomma holmii</name>
    <dbReference type="NCBI Taxonomy" id="210430"/>
    <lineage>
        <taxon>Eukaryota</taxon>
        <taxon>Fungi</taxon>
        <taxon>Dikarya</taxon>
        <taxon>Ascomycota</taxon>
        <taxon>Pezizomycotina</taxon>
        <taxon>Dothideomycetes</taxon>
        <taxon>Pleosporomycetidae</taxon>
        <taxon>Pleosporales</taxon>
        <taxon>Pleosporineae</taxon>
        <taxon>Phaeosphaeriaceae</taxon>
        <taxon>Setomelanomma</taxon>
    </lineage>
</organism>
<feature type="coiled-coil region" evidence="1">
    <location>
        <begin position="433"/>
        <end position="653"/>
    </location>
</feature>
<keyword evidence="3" id="KW-1185">Reference proteome</keyword>
<dbReference type="Proteomes" id="UP000799777">
    <property type="component" value="Unassembled WGS sequence"/>
</dbReference>
<dbReference type="AlphaFoldDB" id="A0A9P4H9S6"/>
<evidence type="ECO:0000313" key="2">
    <source>
        <dbReference type="EMBL" id="KAF2030460.1"/>
    </source>
</evidence>
<accession>A0A9P4H9S6</accession>
<proteinExistence type="predicted"/>
<sequence length="671" mass="76525">MSYFTYYGKLKDELFVAVLPNGIVEADDPVYIYSDKKPMSYYVRNSSITQDGDDQFNFNDGFYDFKGVATKAYQELSLTRRTISSGATVTVALTRQYSQPQTSTSASNSPKMWTGTFNFHDWAKNEPVVLVAPKGLGNEKPIVAIWQWTKDQHGTPDALRYSTEKQVSQASSANKFSFKQGGYYDVTCDVTLAGKGLAVIVADGNGPGKEANLDSLPQNTINAEHRFNPPRSVSEKKTLDCMRPAAKPSLPRVTEHLPIPNDLLDKLAYASAFLDEAGYHVKWSQKQFDKLDRAYHLLEEKAEKRAAKIVTLEGDVAKLKAENQGMKTEKAALNKQILDEREKASKREADLQRELQKVLGALQASQGREKKLQEDKTALEGDNKALRDYINKDAAMDKERLRKWEEWKKEEAKRDAERERKWQEHDKADHEAFKRVQEALEKSEAKRRLLSDELAAKQKEILDMQCMLDTARGELKAARGEIDRLKLALAAETAKNTALQQQLEKAQEEIRRKEKDVQWLTQQLNIRNEELVNEKMDKVKIQAKLDVAVHDLEEAKKDIADLKTKIDEQDVELDNRDKWIVSLRAQLKKAEEAAEETEKAQLVEERKHQEVREAYNATKKARDDLMDENIGLRNSQKQKIDDLNKKIEELKARDKTDTHTTVTEILPTVSP</sequence>
<reference evidence="2" key="1">
    <citation type="journal article" date="2020" name="Stud. Mycol.">
        <title>101 Dothideomycetes genomes: a test case for predicting lifestyles and emergence of pathogens.</title>
        <authorList>
            <person name="Haridas S."/>
            <person name="Albert R."/>
            <person name="Binder M."/>
            <person name="Bloem J."/>
            <person name="Labutti K."/>
            <person name="Salamov A."/>
            <person name="Andreopoulos B."/>
            <person name="Baker S."/>
            <person name="Barry K."/>
            <person name="Bills G."/>
            <person name="Bluhm B."/>
            <person name="Cannon C."/>
            <person name="Castanera R."/>
            <person name="Culley D."/>
            <person name="Daum C."/>
            <person name="Ezra D."/>
            <person name="Gonzalez J."/>
            <person name="Henrissat B."/>
            <person name="Kuo A."/>
            <person name="Liang C."/>
            <person name="Lipzen A."/>
            <person name="Lutzoni F."/>
            <person name="Magnuson J."/>
            <person name="Mondo S."/>
            <person name="Nolan M."/>
            <person name="Ohm R."/>
            <person name="Pangilinan J."/>
            <person name="Park H.-J."/>
            <person name="Ramirez L."/>
            <person name="Alfaro M."/>
            <person name="Sun H."/>
            <person name="Tritt A."/>
            <person name="Yoshinaga Y."/>
            <person name="Zwiers L.-H."/>
            <person name="Turgeon B."/>
            <person name="Goodwin S."/>
            <person name="Spatafora J."/>
            <person name="Crous P."/>
            <person name="Grigoriev I."/>
        </authorList>
    </citation>
    <scope>NUCLEOTIDE SEQUENCE</scope>
    <source>
        <strain evidence="2">CBS 110217</strain>
    </source>
</reference>
<comment type="caution">
    <text evidence="2">The sequence shown here is derived from an EMBL/GenBank/DDBJ whole genome shotgun (WGS) entry which is preliminary data.</text>
</comment>
<dbReference type="EMBL" id="ML978190">
    <property type="protein sequence ID" value="KAF2030460.1"/>
    <property type="molecule type" value="Genomic_DNA"/>
</dbReference>
<dbReference type="PANTHER" id="PTHR45615">
    <property type="entry name" value="MYOSIN HEAVY CHAIN, NON-MUSCLE"/>
    <property type="match status" value="1"/>
</dbReference>
<feature type="coiled-coil region" evidence="1">
    <location>
        <begin position="309"/>
        <end position="361"/>
    </location>
</feature>